<comment type="caution">
    <text evidence="2">The sequence shown here is derived from an EMBL/GenBank/DDBJ whole genome shotgun (WGS) entry which is preliminary data.</text>
</comment>
<evidence type="ECO:0000256" key="1">
    <source>
        <dbReference type="ARBA" id="ARBA00006987"/>
    </source>
</evidence>
<dbReference type="Gene3D" id="3.40.190.10">
    <property type="entry name" value="Periplasmic binding protein-like II"/>
    <property type="match status" value="1"/>
</dbReference>
<protein>
    <submittedName>
        <fullName evidence="2">Tripartite tricarboxylate transporter substrate binding protein</fullName>
    </submittedName>
</protein>
<evidence type="ECO:0000313" key="2">
    <source>
        <dbReference type="EMBL" id="MDN3563404.1"/>
    </source>
</evidence>
<gene>
    <name evidence="2" type="ORF">QWZ14_03325</name>
</gene>
<name>A0ABT8A144_9PROT</name>
<organism evidence="2 3">
    <name type="scientific">Paeniroseomonas aquatica</name>
    <dbReference type="NCBI Taxonomy" id="373043"/>
    <lineage>
        <taxon>Bacteria</taxon>
        <taxon>Pseudomonadati</taxon>
        <taxon>Pseudomonadota</taxon>
        <taxon>Alphaproteobacteria</taxon>
        <taxon>Acetobacterales</taxon>
        <taxon>Acetobacteraceae</taxon>
        <taxon>Paeniroseomonas</taxon>
    </lineage>
</organism>
<dbReference type="InterPro" id="IPR005064">
    <property type="entry name" value="BUG"/>
</dbReference>
<dbReference type="Gene3D" id="3.40.190.150">
    <property type="entry name" value="Bordetella uptake gene, domain 1"/>
    <property type="match status" value="1"/>
</dbReference>
<dbReference type="PANTHER" id="PTHR42928">
    <property type="entry name" value="TRICARBOXYLATE-BINDING PROTEIN"/>
    <property type="match status" value="1"/>
</dbReference>
<accession>A0ABT8A144</accession>
<dbReference type="InterPro" id="IPR042100">
    <property type="entry name" value="Bug_dom1"/>
</dbReference>
<evidence type="ECO:0000313" key="3">
    <source>
        <dbReference type="Proteomes" id="UP001529369"/>
    </source>
</evidence>
<dbReference type="PANTHER" id="PTHR42928:SF5">
    <property type="entry name" value="BLR1237 PROTEIN"/>
    <property type="match status" value="1"/>
</dbReference>
<sequence length="326" mass="34999">MTHHPGRRALTAGLLALPALARPRGAGAQTEAWPNRPIRVIYPFAPGAGDLVPRLISEQLPALLGQGLVIEHKPGANTMIGAEAAARAPKDGYTLGWVASSTLVMNPNLYPNITYRLEDFAPVCLAYRAPVAFAVTAALPIRTVAEALAHIRRNPGLGVGSVGNGSSPHVTMEMMMGLAGVTLESVAYRGEQAIITDLMTGRVPFYAGSTNSLLPHLESGKFRILAISSPERLAVLPEVPTFRESVHPDLVLRYWHGVVAPAGVPAPIVARLAASFAEILRSDTVRQKLPPDMEVDPVQLDDFAALIREEKARYGRIIAERNITVQ</sequence>
<reference evidence="3" key="1">
    <citation type="journal article" date="2019" name="Int. J. Syst. Evol. Microbiol.">
        <title>The Global Catalogue of Microorganisms (GCM) 10K type strain sequencing project: providing services to taxonomists for standard genome sequencing and annotation.</title>
        <authorList>
            <consortium name="The Broad Institute Genomics Platform"/>
            <consortium name="The Broad Institute Genome Sequencing Center for Infectious Disease"/>
            <person name="Wu L."/>
            <person name="Ma J."/>
        </authorList>
    </citation>
    <scope>NUCLEOTIDE SEQUENCE [LARGE SCALE GENOMIC DNA]</scope>
    <source>
        <strain evidence="3">CECT 7131</strain>
    </source>
</reference>
<dbReference type="RefSeq" id="WP_290315146.1">
    <property type="nucleotide sequence ID" value="NZ_JAUFPN010000033.1"/>
</dbReference>
<keyword evidence="3" id="KW-1185">Reference proteome</keyword>
<dbReference type="EMBL" id="JAUFPN010000033">
    <property type="protein sequence ID" value="MDN3563404.1"/>
    <property type="molecule type" value="Genomic_DNA"/>
</dbReference>
<dbReference type="Proteomes" id="UP001529369">
    <property type="component" value="Unassembled WGS sequence"/>
</dbReference>
<dbReference type="Pfam" id="PF03401">
    <property type="entry name" value="TctC"/>
    <property type="match status" value="1"/>
</dbReference>
<comment type="similarity">
    <text evidence="1">Belongs to the UPF0065 (bug) family.</text>
</comment>
<dbReference type="SUPFAM" id="SSF53850">
    <property type="entry name" value="Periplasmic binding protein-like II"/>
    <property type="match status" value="1"/>
</dbReference>
<proteinExistence type="inferred from homology"/>
<dbReference type="PIRSF" id="PIRSF017082">
    <property type="entry name" value="YflP"/>
    <property type="match status" value="1"/>
</dbReference>
<dbReference type="CDD" id="cd07012">
    <property type="entry name" value="PBP2_Bug_TTT"/>
    <property type="match status" value="1"/>
</dbReference>